<dbReference type="Proteomes" id="UP000004705">
    <property type="component" value="Chromosome"/>
</dbReference>
<reference evidence="1 2" key="1">
    <citation type="journal article" date="2012" name="Stand. Genomic Sci.">
        <title>Genome sequence of the soil bacterium Saccharomonospora azurea type strain (NA-128(T)).</title>
        <authorList>
            <person name="Klenk H.P."/>
            <person name="Held B."/>
            <person name="Lucas S."/>
            <person name="Lapidus A."/>
            <person name="Copeland A."/>
            <person name="Hammon N."/>
            <person name="Pitluck S."/>
            <person name="Goodwin L.A."/>
            <person name="Han C."/>
            <person name="Tapia R."/>
            <person name="Brambilla E.M."/>
            <person name="Potter G."/>
            <person name="Land M."/>
            <person name="Ivanova N."/>
            <person name="Rohde M."/>
            <person name="Goker M."/>
            <person name="Detter J.C."/>
            <person name="Kyrpides N.C."/>
            <person name="Woyke T."/>
        </authorList>
    </citation>
    <scope>NUCLEOTIDE SEQUENCE [LARGE SCALE GENOMIC DNA]</scope>
    <source>
        <strain evidence="1 2">NA-128</strain>
    </source>
</reference>
<organism evidence="1 2">
    <name type="scientific">Saccharomonospora azurea NA-128</name>
    <dbReference type="NCBI Taxonomy" id="882081"/>
    <lineage>
        <taxon>Bacteria</taxon>
        <taxon>Bacillati</taxon>
        <taxon>Actinomycetota</taxon>
        <taxon>Actinomycetes</taxon>
        <taxon>Pseudonocardiales</taxon>
        <taxon>Pseudonocardiaceae</taxon>
        <taxon>Saccharomonospora</taxon>
    </lineage>
</organism>
<gene>
    <name evidence="1" type="ORF">SacazDRAFT_00627</name>
</gene>
<evidence type="ECO:0000313" key="1">
    <source>
        <dbReference type="EMBL" id="EHY87577.1"/>
    </source>
</evidence>
<dbReference type="AlphaFoldDB" id="H8GAL1"/>
<dbReference type="HOGENOM" id="CLU_160020_2_1_11"/>
<accession>H8GAL1</accession>
<name>H8GAL1_9PSEU</name>
<evidence type="ECO:0008006" key="3">
    <source>
        <dbReference type="Google" id="ProtNLM"/>
    </source>
</evidence>
<protein>
    <recommendedName>
        <fullName evidence="3">Asp23/Gls24 family envelope stress response protein</fullName>
    </recommendedName>
</protein>
<sequence>MTAASAPGIVDGVDVDRVAAAARTCDGVAHLDGGTSTPAQAPVVSYLPGRTVPGVRVEPDRVTVQVTAQWGVPVPELGRRIQAAVAPHVAGRRVDVIVAGLVDAPHERADPDIDL</sequence>
<dbReference type="RefSeq" id="WP_005438546.1">
    <property type="nucleotide sequence ID" value="NZ_CM001466.1"/>
</dbReference>
<evidence type="ECO:0000313" key="2">
    <source>
        <dbReference type="Proteomes" id="UP000004705"/>
    </source>
</evidence>
<proteinExistence type="predicted"/>
<dbReference type="EMBL" id="CM001466">
    <property type="protein sequence ID" value="EHY87577.1"/>
    <property type="molecule type" value="Genomic_DNA"/>
</dbReference>
<dbReference type="OrthoDB" id="5195799at2"/>
<keyword evidence="2" id="KW-1185">Reference proteome</keyword>